<sequence length="584" mass="67073">KINKSEEKALIIGSIALRGHIISSDHLASAHTGDLPSPKLSRPERLLARWRLAADKPYDPYDHQRNCMNTKGSAVLMAPTGSGKTEASLLWAMAQAEEGRRIPRLYYTLPFQASMNAMYDRLNNAKSGAFPGQVGLEHSRSTLAYYRSLLEDDNERSDPEKAARYAKWLSNLARLNYYPVRVLSPYQILKGPYCLKGYESLLSDCFNAVFILDEVHAYEAKRLALILATVKYLREFYDARFFVMSATLPKLLRERLKEALGHYSLLQATSDLYSKFQRHRLSLKDGDLLNPEPLHEIAQVVQGGQSVLVCCNTVRRAQDAYLDLKRRLGSGFEVVLLHGRFNGKDRLAKEKTVRLATGSNSNQRRPILLIATQVIEVSLDIDLDVIYTDPAPIEALLQRFGRINRRRSKKCADVYVFREPADGQKIYSEDIVRASLDVLEKNNGMMIDESKVSDWLDMVYKDEIAKKWTKEYQDSYEEFWNGVILNIRAFRSDQSLEEEFYKAFDSLEVLPQCLWDEYVESVDYNPLEANQLLASIRWNQYAQLERTGAAYFDKDKKIRVVSAHYDSEFGLDLRRRQEEIVKII</sequence>
<evidence type="ECO:0000256" key="5">
    <source>
        <dbReference type="ARBA" id="ARBA00023118"/>
    </source>
</evidence>
<evidence type="ECO:0000259" key="7">
    <source>
        <dbReference type="PROSITE" id="PS51194"/>
    </source>
</evidence>
<keyword evidence="3" id="KW-0347">Helicase</keyword>
<accession>A0A7X9FQS3</accession>
<dbReference type="GO" id="GO:0003676">
    <property type="term" value="F:nucleic acid binding"/>
    <property type="evidence" value="ECO:0007669"/>
    <property type="project" value="InterPro"/>
</dbReference>
<dbReference type="AlphaFoldDB" id="A0A7X9FQS3"/>
<keyword evidence="1" id="KW-0547">Nucleotide-binding</keyword>
<dbReference type="GO" id="GO:0005524">
    <property type="term" value="F:ATP binding"/>
    <property type="evidence" value="ECO:0007669"/>
    <property type="project" value="UniProtKB-KW"/>
</dbReference>
<keyword evidence="2" id="KW-0378">Hydrolase</keyword>
<dbReference type="GO" id="GO:0016787">
    <property type="term" value="F:hydrolase activity"/>
    <property type="evidence" value="ECO:0007669"/>
    <property type="project" value="UniProtKB-KW"/>
</dbReference>
<evidence type="ECO:0000256" key="3">
    <source>
        <dbReference type="ARBA" id="ARBA00022806"/>
    </source>
</evidence>
<dbReference type="InterPro" id="IPR011545">
    <property type="entry name" value="DEAD/DEAH_box_helicase_dom"/>
</dbReference>
<dbReference type="EMBL" id="JAAZON010000197">
    <property type="protein sequence ID" value="NMC62446.1"/>
    <property type="molecule type" value="Genomic_DNA"/>
</dbReference>
<feature type="non-terminal residue" evidence="8">
    <location>
        <position position="1"/>
    </location>
</feature>
<dbReference type="Pfam" id="PF00270">
    <property type="entry name" value="DEAD"/>
    <property type="match status" value="1"/>
</dbReference>
<dbReference type="GO" id="GO:0051607">
    <property type="term" value="P:defense response to virus"/>
    <property type="evidence" value="ECO:0007669"/>
    <property type="project" value="UniProtKB-KW"/>
</dbReference>
<dbReference type="InterPro" id="IPR001650">
    <property type="entry name" value="Helicase_C-like"/>
</dbReference>
<evidence type="ECO:0000313" key="9">
    <source>
        <dbReference type="Proteomes" id="UP000524246"/>
    </source>
</evidence>
<proteinExistence type="inferred from homology"/>
<dbReference type="PANTHER" id="PTHR47959:SF16">
    <property type="entry name" value="CRISPR-ASSOCIATED NUCLEASE_HELICASE CAS3-RELATED"/>
    <property type="match status" value="1"/>
</dbReference>
<evidence type="ECO:0000256" key="1">
    <source>
        <dbReference type="ARBA" id="ARBA00022741"/>
    </source>
</evidence>
<evidence type="ECO:0000313" key="8">
    <source>
        <dbReference type="EMBL" id="NMC62446.1"/>
    </source>
</evidence>
<dbReference type="PANTHER" id="PTHR47959">
    <property type="entry name" value="ATP-DEPENDENT RNA HELICASE RHLE-RELATED"/>
    <property type="match status" value="1"/>
</dbReference>
<dbReference type="NCBIfam" id="TIGR01587">
    <property type="entry name" value="cas3_core"/>
    <property type="match status" value="1"/>
</dbReference>
<dbReference type="PROSITE" id="PS51194">
    <property type="entry name" value="HELICASE_CTER"/>
    <property type="match status" value="1"/>
</dbReference>
<dbReference type="InterPro" id="IPR050079">
    <property type="entry name" value="DEAD_box_RNA_helicase"/>
</dbReference>
<dbReference type="InterPro" id="IPR027417">
    <property type="entry name" value="P-loop_NTPase"/>
</dbReference>
<evidence type="ECO:0000256" key="4">
    <source>
        <dbReference type="ARBA" id="ARBA00022840"/>
    </source>
</evidence>
<dbReference type="InterPro" id="IPR006474">
    <property type="entry name" value="Helicase_Cas3_CRISPR-ass_core"/>
</dbReference>
<gene>
    <name evidence="8" type="primary">cas3</name>
    <name evidence="8" type="ORF">GYA55_04690</name>
</gene>
<comment type="similarity">
    <text evidence="6">Belongs to the DEAD box helicase family.</text>
</comment>
<dbReference type="SMART" id="SM00487">
    <property type="entry name" value="DEXDc"/>
    <property type="match status" value="1"/>
</dbReference>
<evidence type="ECO:0000256" key="6">
    <source>
        <dbReference type="ARBA" id="ARBA00038437"/>
    </source>
</evidence>
<reference evidence="8 9" key="1">
    <citation type="journal article" date="2020" name="Biotechnol. Biofuels">
        <title>New insights from the biogas microbiome by comprehensive genome-resolved metagenomics of nearly 1600 species originating from multiple anaerobic digesters.</title>
        <authorList>
            <person name="Campanaro S."/>
            <person name="Treu L."/>
            <person name="Rodriguez-R L.M."/>
            <person name="Kovalovszki A."/>
            <person name="Ziels R.M."/>
            <person name="Maus I."/>
            <person name="Zhu X."/>
            <person name="Kougias P.G."/>
            <person name="Basile A."/>
            <person name="Luo G."/>
            <person name="Schluter A."/>
            <person name="Konstantinidis K.T."/>
            <person name="Angelidaki I."/>
        </authorList>
    </citation>
    <scope>NUCLEOTIDE SEQUENCE [LARGE SCALE GENOMIC DNA]</scope>
    <source>
        <strain evidence="8">AS27yjCOA_65</strain>
    </source>
</reference>
<keyword evidence="5" id="KW-0051">Antiviral defense</keyword>
<dbReference type="Proteomes" id="UP000524246">
    <property type="component" value="Unassembled WGS sequence"/>
</dbReference>
<dbReference type="InterPro" id="IPR014001">
    <property type="entry name" value="Helicase_ATP-bd"/>
</dbReference>
<dbReference type="GO" id="GO:0003724">
    <property type="term" value="F:RNA helicase activity"/>
    <property type="evidence" value="ECO:0007669"/>
    <property type="project" value="TreeGrafter"/>
</dbReference>
<name>A0A7X9FQS3_9DELT</name>
<dbReference type="SMART" id="SM00490">
    <property type="entry name" value="HELICc"/>
    <property type="match status" value="1"/>
</dbReference>
<dbReference type="GO" id="GO:0005829">
    <property type="term" value="C:cytosol"/>
    <property type="evidence" value="ECO:0007669"/>
    <property type="project" value="TreeGrafter"/>
</dbReference>
<protein>
    <submittedName>
        <fullName evidence="8">CRISPR-associated helicase Cas3</fullName>
    </submittedName>
</protein>
<comment type="caution">
    <text evidence="8">The sequence shown here is derived from an EMBL/GenBank/DDBJ whole genome shotgun (WGS) entry which is preliminary data.</text>
</comment>
<feature type="domain" description="Helicase C-terminal" evidence="7">
    <location>
        <begin position="293"/>
        <end position="447"/>
    </location>
</feature>
<dbReference type="InterPro" id="IPR054712">
    <property type="entry name" value="Cas3-like_dom"/>
</dbReference>
<organism evidence="8 9">
    <name type="scientific">SAR324 cluster bacterium</name>
    <dbReference type="NCBI Taxonomy" id="2024889"/>
    <lineage>
        <taxon>Bacteria</taxon>
        <taxon>Deltaproteobacteria</taxon>
        <taxon>SAR324 cluster</taxon>
    </lineage>
</organism>
<dbReference type="Gene3D" id="3.40.50.300">
    <property type="entry name" value="P-loop containing nucleotide triphosphate hydrolases"/>
    <property type="match status" value="2"/>
</dbReference>
<keyword evidence="4" id="KW-0067">ATP-binding</keyword>
<evidence type="ECO:0000256" key="2">
    <source>
        <dbReference type="ARBA" id="ARBA00022801"/>
    </source>
</evidence>
<dbReference type="SUPFAM" id="SSF52540">
    <property type="entry name" value="P-loop containing nucleoside triphosphate hydrolases"/>
    <property type="match status" value="1"/>
</dbReference>
<dbReference type="Pfam" id="PF22590">
    <property type="entry name" value="Cas3-like_C_2"/>
    <property type="match status" value="1"/>
</dbReference>